<comment type="caution">
    <text evidence="2">The sequence shown here is derived from an EMBL/GenBank/DDBJ whole genome shotgun (WGS) entry which is preliminary data.</text>
</comment>
<feature type="transmembrane region" description="Helical" evidence="1">
    <location>
        <begin position="33"/>
        <end position="51"/>
    </location>
</feature>
<evidence type="ECO:0000313" key="2">
    <source>
        <dbReference type="EMBL" id="MCB8605525.1"/>
    </source>
</evidence>
<sequence length="172" mass="18816">MSTKSITGTGLLLAVALLAQSLRLIFPFIPNQVSMFLIGSITSATFVLATWRYGWKNGLVIAWIAPVVAHLQGMLPLPPFILITALGTTAYVFVAHWLQHKPKVLLILVAALVKAGVLFGGYSLFFSLFQFPPKIVNTMLFVSSWPQLVTSSLGIILALLITKRTKNYSNLT</sequence>
<evidence type="ECO:0000256" key="1">
    <source>
        <dbReference type="SAM" id="Phobius"/>
    </source>
</evidence>
<keyword evidence="1" id="KW-0812">Transmembrane</keyword>
<dbReference type="EMBL" id="JAJDLA010000005">
    <property type="protein sequence ID" value="MCB8605525.1"/>
    <property type="molecule type" value="Genomic_DNA"/>
</dbReference>
<organism evidence="2 3">
    <name type="scientific">Veillonella nakazawae</name>
    <dbReference type="NCBI Taxonomy" id="2682456"/>
    <lineage>
        <taxon>Bacteria</taxon>
        <taxon>Bacillati</taxon>
        <taxon>Bacillota</taxon>
        <taxon>Negativicutes</taxon>
        <taxon>Veillonellales</taxon>
        <taxon>Veillonellaceae</taxon>
        <taxon>Veillonella</taxon>
    </lineage>
</organism>
<dbReference type="AlphaFoldDB" id="A0AB35HDR8"/>
<name>A0AB35HDR8_9FIRM</name>
<reference evidence="2" key="1">
    <citation type="submission" date="2021-10" db="EMBL/GenBank/DDBJ databases">
        <title>Collection of gut derived symbiotic bacterial strains cultured from healthy donors.</title>
        <authorList>
            <person name="Lin H."/>
            <person name="Littmann E."/>
            <person name="Kohout C."/>
            <person name="Pamer E.G."/>
        </authorList>
    </citation>
    <scope>NUCLEOTIDE SEQUENCE</scope>
    <source>
        <strain evidence="2">DFI.4.35</strain>
    </source>
</reference>
<dbReference type="Gene3D" id="1.10.1760.20">
    <property type="match status" value="1"/>
</dbReference>
<feature type="transmembrane region" description="Helical" evidence="1">
    <location>
        <begin position="105"/>
        <end position="125"/>
    </location>
</feature>
<dbReference type="Proteomes" id="UP001198010">
    <property type="component" value="Unassembled WGS sequence"/>
</dbReference>
<keyword evidence="1" id="KW-0472">Membrane</keyword>
<evidence type="ECO:0008006" key="4">
    <source>
        <dbReference type="Google" id="ProtNLM"/>
    </source>
</evidence>
<gene>
    <name evidence="2" type="ORF">LJD63_04575</name>
</gene>
<protein>
    <recommendedName>
        <fullName evidence="4">ECF transporter S component</fullName>
    </recommendedName>
</protein>
<keyword evidence="1" id="KW-1133">Transmembrane helix</keyword>
<feature type="transmembrane region" description="Helical" evidence="1">
    <location>
        <begin position="145"/>
        <end position="162"/>
    </location>
</feature>
<dbReference type="RefSeq" id="WP_227283290.1">
    <property type="nucleotide sequence ID" value="NZ_JAJDLA010000005.1"/>
</dbReference>
<dbReference type="GO" id="GO:0022857">
    <property type="term" value="F:transmembrane transporter activity"/>
    <property type="evidence" value="ECO:0007669"/>
    <property type="project" value="InterPro"/>
</dbReference>
<proteinExistence type="predicted"/>
<accession>A0AB35HDR8</accession>
<evidence type="ECO:0000313" key="3">
    <source>
        <dbReference type="Proteomes" id="UP001198010"/>
    </source>
</evidence>
<feature type="transmembrane region" description="Helical" evidence="1">
    <location>
        <begin position="81"/>
        <end position="98"/>
    </location>
</feature>